<evidence type="ECO:0000313" key="3">
    <source>
        <dbReference type="Proteomes" id="UP000694844"/>
    </source>
</evidence>
<evidence type="ECO:0000313" key="4">
    <source>
        <dbReference type="RefSeq" id="XP_022291846.1"/>
    </source>
</evidence>
<dbReference type="GO" id="GO:0007018">
    <property type="term" value="P:microtubule-based movement"/>
    <property type="evidence" value="ECO:0007669"/>
    <property type="project" value="TreeGrafter"/>
</dbReference>
<feature type="compositionally biased region" description="Basic and acidic residues" evidence="2">
    <location>
        <begin position="98"/>
        <end position="108"/>
    </location>
</feature>
<dbReference type="GO" id="GO:0005737">
    <property type="term" value="C:cytoplasm"/>
    <property type="evidence" value="ECO:0007669"/>
    <property type="project" value="TreeGrafter"/>
</dbReference>
<dbReference type="KEGG" id="cvn:111103109"/>
<protein>
    <submittedName>
        <fullName evidence="4">Tctex1 domain-containing protein 1-B-like</fullName>
    </submittedName>
</protein>
<comment type="similarity">
    <text evidence="1">Belongs to the dynein light chain Tctex-type family.</text>
</comment>
<dbReference type="InterPro" id="IPR038586">
    <property type="entry name" value="Tctex-1-like_sf"/>
</dbReference>
<dbReference type="GeneID" id="111103109"/>
<name>A0A8B8AL16_CRAVI</name>
<evidence type="ECO:0000256" key="2">
    <source>
        <dbReference type="SAM" id="MobiDB-lite"/>
    </source>
</evidence>
<sequence>MSVSTLSADTSFTIPKVMFHRENSEEKNDEVFVAWKQQRRVSESKSSDDGSKLKVPAQTGPDRMTRRRSTFKGVASTVTSVFNMRKMSKARQSLSNHGDGKPKVRYENTYRMGPDSGKTVNTNSIETVVKDILELRLAKETYSSDTCSSIACDLAILIKNAVKDLGFPRYKIITNVLLSQRGTQSMQTASRCLWDASTDNFSHVTYCNGSLCAVVLVHCVYFE</sequence>
<dbReference type="GO" id="GO:0045505">
    <property type="term" value="F:dynein intermediate chain binding"/>
    <property type="evidence" value="ECO:0007669"/>
    <property type="project" value="TreeGrafter"/>
</dbReference>
<dbReference type="InterPro" id="IPR005334">
    <property type="entry name" value="Tctex-1-like"/>
</dbReference>
<dbReference type="Pfam" id="PF03645">
    <property type="entry name" value="Tctex-1"/>
    <property type="match status" value="1"/>
</dbReference>
<dbReference type="GO" id="GO:0005868">
    <property type="term" value="C:cytoplasmic dynein complex"/>
    <property type="evidence" value="ECO:0007669"/>
    <property type="project" value="TreeGrafter"/>
</dbReference>
<proteinExistence type="inferred from homology"/>
<dbReference type="PANTHER" id="PTHR21255:SF65">
    <property type="entry name" value="TCTEX1 DOMAIN-CONTAINING PROTEIN 2"/>
    <property type="match status" value="1"/>
</dbReference>
<feature type="compositionally biased region" description="Basic and acidic residues" evidence="2">
    <location>
        <begin position="40"/>
        <end position="52"/>
    </location>
</feature>
<dbReference type="AlphaFoldDB" id="A0A8B8AL16"/>
<reference evidence="4" key="1">
    <citation type="submission" date="2025-08" db="UniProtKB">
        <authorList>
            <consortium name="RefSeq"/>
        </authorList>
    </citation>
    <scope>IDENTIFICATION</scope>
    <source>
        <tissue evidence="4">Whole sample</tissue>
    </source>
</reference>
<evidence type="ECO:0000256" key="1">
    <source>
        <dbReference type="ARBA" id="ARBA00005361"/>
    </source>
</evidence>
<feature type="region of interest" description="Disordered" evidence="2">
    <location>
        <begin position="40"/>
        <end position="66"/>
    </location>
</feature>
<dbReference type="RefSeq" id="XP_022291846.1">
    <property type="nucleotide sequence ID" value="XM_022436138.1"/>
</dbReference>
<dbReference type="Proteomes" id="UP000694844">
    <property type="component" value="Chromosome 7"/>
</dbReference>
<gene>
    <name evidence="4" type="primary">LOC111103109</name>
</gene>
<dbReference type="PANTHER" id="PTHR21255">
    <property type="entry name" value="T-COMPLEX-ASSOCIATED-TESTIS-EXPRESSED 1/ DYNEIN LIGHT CHAIN"/>
    <property type="match status" value="1"/>
</dbReference>
<dbReference type="OrthoDB" id="10260741at2759"/>
<keyword evidence="3" id="KW-1185">Reference proteome</keyword>
<dbReference type="Gene3D" id="3.30.1140.40">
    <property type="entry name" value="Tctex-1"/>
    <property type="match status" value="1"/>
</dbReference>
<accession>A0A8B8AL16</accession>
<feature type="region of interest" description="Disordered" evidence="2">
    <location>
        <begin position="88"/>
        <end position="118"/>
    </location>
</feature>
<organism evidence="3 4">
    <name type="scientific">Crassostrea virginica</name>
    <name type="common">Eastern oyster</name>
    <dbReference type="NCBI Taxonomy" id="6565"/>
    <lineage>
        <taxon>Eukaryota</taxon>
        <taxon>Metazoa</taxon>
        <taxon>Spiralia</taxon>
        <taxon>Lophotrochozoa</taxon>
        <taxon>Mollusca</taxon>
        <taxon>Bivalvia</taxon>
        <taxon>Autobranchia</taxon>
        <taxon>Pteriomorphia</taxon>
        <taxon>Ostreida</taxon>
        <taxon>Ostreoidea</taxon>
        <taxon>Ostreidae</taxon>
        <taxon>Crassostrea</taxon>
    </lineage>
</organism>